<evidence type="ECO:0000256" key="1">
    <source>
        <dbReference type="SAM" id="MobiDB-lite"/>
    </source>
</evidence>
<dbReference type="Gene3D" id="2.160.20.10">
    <property type="entry name" value="Single-stranded right-handed beta-helix, Pectin lyase-like"/>
    <property type="match status" value="1"/>
</dbReference>
<dbReference type="InterPro" id="IPR011050">
    <property type="entry name" value="Pectin_lyase_fold/virulence"/>
</dbReference>
<sequence>MIAPAGAGICPQGPYNDPVPHAPVSFLPARAGGALLVSALAALSLAACGSSTPEPQQLVRVTNDEELAEAGSLVADGGLILIEEGTYHGTLQVSADDVTVRGADRNGVILDGQLEASSGIVGTGERFTVENLTVRGYLQNGVLVTGVTDENGAGIARGPDGYLPDAAPDPVPGYLVQYVTAENNGLYGIYAFNRTDGVIRNNLANGGSDSGIYVGQCVSCNALVENNVMQWSAVGLELANASDVTIVGNRIVENRIGITVLSNYLEAHGPTKNTIIAGNVISNNNTAETPEHANGAFGTGIGLAGTVGARVSANRIEGNDNVGISITSSEDFAPVDNAVENNAWGGNGLDVSFTASPSAPGEGTCVLDEGIRTDPEGMGCDPGPGSYVQPAAPEGVSFASVPHPAERPGLESVDETPRALPETIERPDPASIEISPAELLEAAS</sequence>
<dbReference type="SMART" id="SM00710">
    <property type="entry name" value="PbH1"/>
    <property type="match status" value="8"/>
</dbReference>
<evidence type="ECO:0000313" key="4">
    <source>
        <dbReference type="Proteomes" id="UP000638043"/>
    </source>
</evidence>
<accession>A0ABQ2N4P5</accession>
<dbReference type="InterPro" id="IPR039448">
    <property type="entry name" value="Beta_helix"/>
</dbReference>
<feature type="region of interest" description="Disordered" evidence="1">
    <location>
        <begin position="396"/>
        <end position="444"/>
    </location>
</feature>
<protein>
    <recommendedName>
        <fullName evidence="2">Right handed beta helix domain-containing protein</fullName>
    </recommendedName>
</protein>
<evidence type="ECO:0000313" key="3">
    <source>
        <dbReference type="EMBL" id="GGO66551.1"/>
    </source>
</evidence>
<organism evidence="3 4">
    <name type="scientific">Microbacterium nanhaiense</name>
    <dbReference type="NCBI Taxonomy" id="1301026"/>
    <lineage>
        <taxon>Bacteria</taxon>
        <taxon>Bacillati</taxon>
        <taxon>Actinomycetota</taxon>
        <taxon>Actinomycetes</taxon>
        <taxon>Micrococcales</taxon>
        <taxon>Microbacteriaceae</taxon>
        <taxon>Microbacterium</taxon>
    </lineage>
</organism>
<comment type="caution">
    <text evidence="3">The sequence shown here is derived from an EMBL/GenBank/DDBJ whole genome shotgun (WGS) entry which is preliminary data.</text>
</comment>
<dbReference type="EMBL" id="BMMQ01000009">
    <property type="protein sequence ID" value="GGO66551.1"/>
    <property type="molecule type" value="Genomic_DNA"/>
</dbReference>
<dbReference type="InterPro" id="IPR012334">
    <property type="entry name" value="Pectin_lyas_fold"/>
</dbReference>
<dbReference type="Pfam" id="PF13229">
    <property type="entry name" value="Beta_helix"/>
    <property type="match status" value="1"/>
</dbReference>
<feature type="domain" description="Right handed beta helix" evidence="2">
    <location>
        <begin position="176"/>
        <end position="342"/>
    </location>
</feature>
<dbReference type="Proteomes" id="UP000638043">
    <property type="component" value="Unassembled WGS sequence"/>
</dbReference>
<gene>
    <name evidence="3" type="ORF">GCM10010910_26260</name>
</gene>
<name>A0ABQ2N4P5_9MICO</name>
<dbReference type="SUPFAM" id="SSF51126">
    <property type="entry name" value="Pectin lyase-like"/>
    <property type="match status" value="1"/>
</dbReference>
<proteinExistence type="predicted"/>
<keyword evidence="4" id="KW-1185">Reference proteome</keyword>
<dbReference type="InterPro" id="IPR006626">
    <property type="entry name" value="PbH1"/>
</dbReference>
<evidence type="ECO:0000259" key="2">
    <source>
        <dbReference type="Pfam" id="PF13229"/>
    </source>
</evidence>
<reference evidence="4" key="1">
    <citation type="journal article" date="2019" name="Int. J. Syst. Evol. Microbiol.">
        <title>The Global Catalogue of Microorganisms (GCM) 10K type strain sequencing project: providing services to taxonomists for standard genome sequencing and annotation.</title>
        <authorList>
            <consortium name="The Broad Institute Genomics Platform"/>
            <consortium name="The Broad Institute Genome Sequencing Center for Infectious Disease"/>
            <person name="Wu L."/>
            <person name="Ma J."/>
        </authorList>
    </citation>
    <scope>NUCLEOTIDE SEQUENCE [LARGE SCALE GENOMIC DNA]</scope>
    <source>
        <strain evidence="4">CGMCC 4.7181</strain>
    </source>
</reference>